<evidence type="ECO:0000256" key="6">
    <source>
        <dbReference type="ARBA" id="ARBA00023288"/>
    </source>
</evidence>
<dbReference type="Proteomes" id="UP000000702">
    <property type="component" value="Unassembled WGS sequence"/>
</dbReference>
<evidence type="ECO:0000313" key="8">
    <source>
        <dbReference type="EMBL" id="CCD12328.1"/>
    </source>
</evidence>
<dbReference type="AlphaFoldDB" id="F9W580"/>
<dbReference type="GO" id="GO:0005886">
    <property type="term" value="C:plasma membrane"/>
    <property type="evidence" value="ECO:0007669"/>
    <property type="project" value="UniProtKB-SubCell"/>
</dbReference>
<evidence type="ECO:0000256" key="5">
    <source>
        <dbReference type="ARBA" id="ARBA00023180"/>
    </source>
</evidence>
<keyword evidence="2" id="KW-1003">Cell membrane</keyword>
<evidence type="ECO:0000256" key="3">
    <source>
        <dbReference type="ARBA" id="ARBA00022622"/>
    </source>
</evidence>
<organism evidence="8 9">
    <name type="scientific">Trypanosoma congolense (strain IL3000)</name>
    <dbReference type="NCBI Taxonomy" id="1068625"/>
    <lineage>
        <taxon>Eukaryota</taxon>
        <taxon>Discoba</taxon>
        <taxon>Euglenozoa</taxon>
        <taxon>Kinetoplastea</taxon>
        <taxon>Metakinetoplastina</taxon>
        <taxon>Trypanosomatida</taxon>
        <taxon>Trypanosomatidae</taxon>
        <taxon>Trypanosoma</taxon>
        <taxon>Nannomonas</taxon>
    </lineage>
</organism>
<evidence type="ECO:0000256" key="2">
    <source>
        <dbReference type="ARBA" id="ARBA00022475"/>
    </source>
</evidence>
<name>F9W580_TRYCI</name>
<evidence type="ECO:0000313" key="9">
    <source>
        <dbReference type="Proteomes" id="UP000000702"/>
    </source>
</evidence>
<reference evidence="9" key="1">
    <citation type="submission" date="2011-07" db="EMBL/GenBank/DDBJ databases">
        <title>Divergent evolution of antigenic variation in African trypanosomes.</title>
        <authorList>
            <person name="Jackson A.P."/>
            <person name="Berry A."/>
            <person name="Allison H.C."/>
            <person name="Burton P."/>
            <person name="Anderson J."/>
            <person name="Aslett M."/>
            <person name="Brown R."/>
            <person name="Corton N."/>
            <person name="Harris D."/>
            <person name="Hauser H."/>
            <person name="Gamble J."/>
            <person name="Gilderthorp R."/>
            <person name="McQuillan J."/>
            <person name="Quail M.A."/>
            <person name="Sanders M."/>
            <person name="Van Tonder A."/>
            <person name="Ginger M.L."/>
            <person name="Donelson J.E."/>
            <person name="Field M.C."/>
            <person name="Barry J.D."/>
            <person name="Berriman M."/>
            <person name="Hertz-Fowler C."/>
        </authorList>
    </citation>
    <scope>NUCLEOTIDE SEQUENCE [LARGE SCALE GENOMIC DNA]</scope>
    <source>
        <strain evidence="9">IL3000</strain>
    </source>
</reference>
<reference evidence="8 9" key="2">
    <citation type="journal article" date="2012" name="Proc. Natl. Acad. Sci. U.S.A.">
        <title>Antigenic diversity is generated by distinct evolutionary mechanisms in African trypanosome species.</title>
        <authorList>
            <person name="Jackson A.P."/>
            <person name="Berry A."/>
            <person name="Aslett M."/>
            <person name="Allison H.C."/>
            <person name="Burton P."/>
            <person name="Vavrova-Anderson J."/>
            <person name="Brown R."/>
            <person name="Browne H."/>
            <person name="Corton N."/>
            <person name="Hauser H."/>
            <person name="Gamble J."/>
            <person name="Gilderthorp R."/>
            <person name="Marcello L."/>
            <person name="McQuillan J."/>
            <person name="Otto T.D."/>
            <person name="Quail M.A."/>
            <person name="Sanders M.J."/>
            <person name="van Tonder A."/>
            <person name="Ginger M.L."/>
            <person name="Field M.C."/>
            <person name="Barry J.D."/>
            <person name="Hertz-Fowler C."/>
            <person name="Berriman M."/>
        </authorList>
    </citation>
    <scope>NUCLEOTIDE SEQUENCE [LARGE SCALE GENOMIC DNA]</scope>
    <source>
        <strain evidence="8 9">IL3000</strain>
    </source>
</reference>
<comment type="subcellular location">
    <subcellularLocation>
        <location evidence="1">Cell membrane</location>
        <topology evidence="1">Lipid-anchor</topology>
        <topology evidence="1">GPI-anchor</topology>
    </subcellularLocation>
</comment>
<dbReference type="EMBL" id="CAEQ01000671">
    <property type="protein sequence ID" value="CCD12328.1"/>
    <property type="molecule type" value="Genomic_DNA"/>
</dbReference>
<keyword evidence="5" id="KW-0325">Glycoprotein</keyword>
<keyword evidence="9" id="KW-1185">Reference proteome</keyword>
<dbReference type="VEuPathDB" id="TriTrypDB:TcIL3000_0_32210"/>
<dbReference type="GO" id="GO:0098552">
    <property type="term" value="C:side of membrane"/>
    <property type="evidence" value="ECO:0007669"/>
    <property type="project" value="UniProtKB-KW"/>
</dbReference>
<keyword evidence="4" id="KW-0472">Membrane</keyword>
<keyword evidence="3" id="KW-0336">GPI-anchor</keyword>
<sequence>MEKLLDWKLKFTQHNGAPASCSGKGTLLRVEQDVMKMADKKVKQLTKKAIRAGALSGISAGRIDEFIMVFAKAKSDSNTKHCCLGKGGAGVTFELAGCFIVTTEIHSINEAKLARIPETFTEAELNLTTEIRKVTHGTLRSAFDGAISGSTGCKLIKRQTNGILQGAILGGYLWLGGGILKIDGKFGGDLKDIQAAEIDHHGEGKAKWSQNPGEKMVHLNNARVAFDNIIETNKQITTKFEDLAEKIKKRLGSQENNEKATTSAQTYIDRTAKRAAEPHAVNAELTRHQKQSGIPNLIPQENETNAANEALKNASRVRGTSNRNNTINLAYLLVTVL</sequence>
<keyword evidence="6" id="KW-0449">Lipoprotein</keyword>
<feature type="domain" description="Trypanosome variant surface glycoprotein A-type N-terminal" evidence="7">
    <location>
        <begin position="36"/>
        <end position="267"/>
    </location>
</feature>
<evidence type="ECO:0000256" key="1">
    <source>
        <dbReference type="ARBA" id="ARBA00004609"/>
    </source>
</evidence>
<dbReference type="GO" id="GO:0042783">
    <property type="term" value="P:symbiont-mediated evasion of host immune response"/>
    <property type="evidence" value="ECO:0007669"/>
    <property type="project" value="InterPro"/>
</dbReference>
<dbReference type="Gene3D" id="3.90.150.10">
    <property type="entry name" value="Variant Surface Glycoprotein, subunit A domain 1"/>
    <property type="match status" value="1"/>
</dbReference>
<accession>F9W580</accession>
<evidence type="ECO:0000256" key="4">
    <source>
        <dbReference type="ARBA" id="ARBA00023136"/>
    </source>
</evidence>
<comment type="caution">
    <text evidence="8">The sequence shown here is derived from an EMBL/GenBank/DDBJ whole genome shotgun (WGS) entry which is preliminary data.</text>
</comment>
<dbReference type="InterPro" id="IPR001812">
    <property type="entry name" value="Trypano_VSG_A_N_dom"/>
</dbReference>
<gene>
    <name evidence="8" type="ORF">TCIL3000_0_32210</name>
</gene>
<proteinExistence type="predicted"/>
<dbReference type="SUPFAM" id="SSF58087">
    <property type="entry name" value="Variant surface glycoprotein (N-terminal domain)"/>
    <property type="match status" value="1"/>
</dbReference>
<dbReference type="Pfam" id="PF00913">
    <property type="entry name" value="Trypan_glycop"/>
    <property type="match status" value="1"/>
</dbReference>
<evidence type="ECO:0000259" key="7">
    <source>
        <dbReference type="Pfam" id="PF00913"/>
    </source>
</evidence>
<protein>
    <submittedName>
        <fullName evidence="8">WGS project CAEQ00000000 data, annotated contig 1287</fullName>
    </submittedName>
</protein>